<feature type="domain" description="Erythromycin biosynthesis protein CIII-like C-terminal" evidence="4">
    <location>
        <begin position="284"/>
        <end position="404"/>
    </location>
</feature>
<dbReference type="AlphaFoldDB" id="A0A919JE74"/>
<keyword evidence="3 6" id="KW-0808">Transferase</keyword>
<evidence type="ECO:0000259" key="5">
    <source>
        <dbReference type="Pfam" id="PF21036"/>
    </source>
</evidence>
<feature type="domain" description="Erythromycin biosynthesis protein CIII-like N-terminal" evidence="5">
    <location>
        <begin position="118"/>
        <end position="224"/>
    </location>
</feature>
<dbReference type="InterPro" id="IPR010610">
    <property type="entry name" value="EryCIII-like_C"/>
</dbReference>
<dbReference type="InterPro" id="IPR050426">
    <property type="entry name" value="Glycosyltransferase_28"/>
</dbReference>
<reference evidence="6" key="1">
    <citation type="submission" date="2021-01" db="EMBL/GenBank/DDBJ databases">
        <title>Whole genome shotgun sequence of Actinoplanes nipponensis NBRC 14063.</title>
        <authorList>
            <person name="Komaki H."/>
            <person name="Tamura T."/>
        </authorList>
    </citation>
    <scope>NUCLEOTIDE SEQUENCE</scope>
    <source>
        <strain evidence="6">NBRC 14063</strain>
    </source>
</reference>
<dbReference type="PANTHER" id="PTHR48050:SF13">
    <property type="entry name" value="STEROL 3-BETA-GLUCOSYLTRANSFERASE UGT80A2"/>
    <property type="match status" value="1"/>
</dbReference>
<evidence type="ECO:0000313" key="6">
    <source>
        <dbReference type="EMBL" id="GIE47352.1"/>
    </source>
</evidence>
<dbReference type="Gene3D" id="3.40.50.2000">
    <property type="entry name" value="Glycogen Phosphorylase B"/>
    <property type="match status" value="2"/>
</dbReference>
<gene>
    <name evidence="6" type="ORF">Ani05nite_08860</name>
</gene>
<sequence length="413" mass="42635">MRVLFSVSAWPGHYFPMVPLARALGAAGHEVRVLCAASQATSVQAAGLPAVPVLDGLDMVLQARLSHFWQAQAGDWPYPWLPVHPVTGQHLSRLEDFDSAAYRAEHRAAALAATARSFDAAVRFATGWRPDLVVHDRLSLEGVLAARVVSVPAVAHLWGPVGTAEEGALRLVPGDPTRSFARHGVAELGDPPFRTVIDPCPPALCPPVGAAHRLDVRYVPYAGGFGGSCPPRPRVSGRPRVCVVWGTSLTAMAGARSFVVPEILAGLTGAGLDVTVLVSAADAAALRVPPATTVFSDVALASALSGADVVVHHGGAGCVMTSVAAGVPQVAVTFAAEQAANADRVAATGAGLHVRGGDFDAGAVRAAVTDVIADLAYGRAARWLRDQNDRRPTPAGLVARLEDLAGARAPASG</sequence>
<accession>A0A919JE74</accession>
<keyword evidence="2" id="KW-0328">Glycosyltransferase</keyword>
<evidence type="ECO:0000256" key="1">
    <source>
        <dbReference type="ARBA" id="ARBA00006962"/>
    </source>
</evidence>
<comment type="similarity">
    <text evidence="1">Belongs to the glycosyltransferase 28 family.</text>
</comment>
<evidence type="ECO:0000313" key="7">
    <source>
        <dbReference type="Proteomes" id="UP000647172"/>
    </source>
</evidence>
<dbReference type="Pfam" id="PF06722">
    <property type="entry name" value="EryCIII-like_C"/>
    <property type="match status" value="1"/>
</dbReference>
<comment type="caution">
    <text evidence="6">The sequence shown here is derived from an EMBL/GenBank/DDBJ whole genome shotgun (WGS) entry which is preliminary data.</text>
</comment>
<name>A0A919JE74_9ACTN</name>
<evidence type="ECO:0000259" key="4">
    <source>
        <dbReference type="Pfam" id="PF06722"/>
    </source>
</evidence>
<dbReference type="GO" id="GO:0017000">
    <property type="term" value="P:antibiotic biosynthetic process"/>
    <property type="evidence" value="ECO:0007669"/>
    <property type="project" value="UniProtKB-ARBA"/>
</dbReference>
<dbReference type="GO" id="GO:0016758">
    <property type="term" value="F:hexosyltransferase activity"/>
    <property type="evidence" value="ECO:0007669"/>
    <property type="project" value="UniProtKB-ARBA"/>
</dbReference>
<evidence type="ECO:0000256" key="2">
    <source>
        <dbReference type="ARBA" id="ARBA00022676"/>
    </source>
</evidence>
<proteinExistence type="inferred from homology"/>
<evidence type="ECO:0000256" key="3">
    <source>
        <dbReference type="ARBA" id="ARBA00022679"/>
    </source>
</evidence>
<dbReference type="Proteomes" id="UP000647172">
    <property type="component" value="Unassembled WGS sequence"/>
</dbReference>
<dbReference type="InterPro" id="IPR048284">
    <property type="entry name" value="EryCIII-like_N"/>
</dbReference>
<dbReference type="EMBL" id="BOMQ01000011">
    <property type="protein sequence ID" value="GIE47352.1"/>
    <property type="molecule type" value="Genomic_DNA"/>
</dbReference>
<keyword evidence="7" id="KW-1185">Reference proteome</keyword>
<dbReference type="InterPro" id="IPR002213">
    <property type="entry name" value="UDP_glucos_trans"/>
</dbReference>
<dbReference type="Pfam" id="PF21036">
    <property type="entry name" value="EryCIII-like_N"/>
    <property type="match status" value="1"/>
</dbReference>
<dbReference type="GO" id="GO:0008194">
    <property type="term" value="F:UDP-glycosyltransferase activity"/>
    <property type="evidence" value="ECO:0007669"/>
    <property type="project" value="InterPro"/>
</dbReference>
<dbReference type="PANTHER" id="PTHR48050">
    <property type="entry name" value="STEROL 3-BETA-GLUCOSYLTRANSFERASE"/>
    <property type="match status" value="1"/>
</dbReference>
<dbReference type="SUPFAM" id="SSF53756">
    <property type="entry name" value="UDP-Glycosyltransferase/glycogen phosphorylase"/>
    <property type="match status" value="1"/>
</dbReference>
<organism evidence="6 7">
    <name type="scientific">Actinoplanes nipponensis</name>
    <dbReference type="NCBI Taxonomy" id="135950"/>
    <lineage>
        <taxon>Bacteria</taxon>
        <taxon>Bacillati</taxon>
        <taxon>Actinomycetota</taxon>
        <taxon>Actinomycetes</taxon>
        <taxon>Micromonosporales</taxon>
        <taxon>Micromonosporaceae</taxon>
        <taxon>Actinoplanes</taxon>
    </lineage>
</organism>
<protein>
    <submittedName>
        <fullName evidence="6">Glycosyl transferase</fullName>
    </submittedName>
</protein>
<dbReference type="CDD" id="cd03784">
    <property type="entry name" value="GT1_Gtf-like"/>
    <property type="match status" value="1"/>
</dbReference>